<evidence type="ECO:0000313" key="3">
    <source>
        <dbReference type="Proteomes" id="UP000191901"/>
    </source>
</evidence>
<gene>
    <name evidence="2" type="ORF">XM38_046460</name>
</gene>
<keyword evidence="1" id="KW-0472">Membrane</keyword>
<dbReference type="KEGG" id="hhg:XM38_046460"/>
<accession>A0A1Z3HTQ0</accession>
<protein>
    <submittedName>
        <fullName evidence="2">Uncharacterized protein</fullName>
    </submittedName>
</protein>
<evidence type="ECO:0000256" key="1">
    <source>
        <dbReference type="SAM" id="Phobius"/>
    </source>
</evidence>
<dbReference type="Proteomes" id="UP000191901">
    <property type="component" value="Chromosome"/>
</dbReference>
<dbReference type="AlphaFoldDB" id="A0A1Z3HTQ0"/>
<evidence type="ECO:0000313" key="2">
    <source>
        <dbReference type="EMBL" id="ASC73674.1"/>
    </source>
</evidence>
<name>A0A1Z3HTQ0_9CYAN</name>
<keyword evidence="1" id="KW-1133">Transmembrane helix</keyword>
<feature type="transmembrane region" description="Helical" evidence="1">
    <location>
        <begin position="74"/>
        <end position="93"/>
    </location>
</feature>
<keyword evidence="1" id="KW-0812">Transmembrane</keyword>
<reference evidence="2 3" key="1">
    <citation type="journal article" date="2016" name="Biochim. Biophys. Acta">
        <title>Characterization of red-shifted phycobilisomes isolated from the chlorophyll f-containing cyanobacterium Halomicronema hongdechloris.</title>
        <authorList>
            <person name="Li Y."/>
            <person name="Lin Y."/>
            <person name="Garvey C.J."/>
            <person name="Birch D."/>
            <person name="Corkery R.W."/>
            <person name="Loughlin P.C."/>
            <person name="Scheer H."/>
            <person name="Willows R.D."/>
            <person name="Chen M."/>
        </authorList>
    </citation>
    <scope>NUCLEOTIDE SEQUENCE [LARGE SCALE GENOMIC DNA]</scope>
    <source>
        <strain evidence="2 3">C2206</strain>
    </source>
</reference>
<keyword evidence="3" id="KW-1185">Reference proteome</keyword>
<dbReference type="RefSeq" id="WP_137455205.1">
    <property type="nucleotide sequence ID" value="NZ_CP021983.2"/>
</dbReference>
<sequence length="94" mass="10430">MMSDSTFKITLGALLVVYLLLFISGPATPWRQSFTFDVAEIVCMALSLAYLYESIKARRGVGMVQARKKFEQNCILYAIAGIALKVISNSQFVT</sequence>
<organism evidence="2 3">
    <name type="scientific">Halomicronema hongdechloris C2206</name>
    <dbReference type="NCBI Taxonomy" id="1641165"/>
    <lineage>
        <taxon>Bacteria</taxon>
        <taxon>Bacillati</taxon>
        <taxon>Cyanobacteriota</taxon>
        <taxon>Cyanophyceae</taxon>
        <taxon>Nodosilineales</taxon>
        <taxon>Nodosilineaceae</taxon>
        <taxon>Halomicronema</taxon>
    </lineage>
</organism>
<feature type="transmembrane region" description="Helical" evidence="1">
    <location>
        <begin position="34"/>
        <end position="53"/>
    </location>
</feature>
<dbReference type="EMBL" id="CP021983">
    <property type="protein sequence ID" value="ASC73674.1"/>
    <property type="molecule type" value="Genomic_DNA"/>
</dbReference>
<proteinExistence type="predicted"/>